<dbReference type="OrthoDB" id="440553at2759"/>
<dbReference type="PANTHER" id="PTHR23502">
    <property type="entry name" value="MAJOR FACILITATOR SUPERFAMILY"/>
    <property type="match status" value="1"/>
</dbReference>
<dbReference type="InterPro" id="IPR020846">
    <property type="entry name" value="MFS_dom"/>
</dbReference>
<dbReference type="Gene3D" id="1.20.1250.20">
    <property type="entry name" value="MFS general substrate transporter like domains"/>
    <property type="match status" value="1"/>
</dbReference>
<feature type="transmembrane region" description="Helical" evidence="7">
    <location>
        <begin position="374"/>
        <end position="399"/>
    </location>
</feature>
<feature type="transmembrane region" description="Helical" evidence="7">
    <location>
        <begin position="78"/>
        <end position="96"/>
    </location>
</feature>
<organism evidence="9 10">
    <name type="scientific">Scleroderma citrinum Foug A</name>
    <dbReference type="NCBI Taxonomy" id="1036808"/>
    <lineage>
        <taxon>Eukaryota</taxon>
        <taxon>Fungi</taxon>
        <taxon>Dikarya</taxon>
        <taxon>Basidiomycota</taxon>
        <taxon>Agaricomycotina</taxon>
        <taxon>Agaricomycetes</taxon>
        <taxon>Agaricomycetidae</taxon>
        <taxon>Boletales</taxon>
        <taxon>Sclerodermatineae</taxon>
        <taxon>Sclerodermataceae</taxon>
        <taxon>Scleroderma</taxon>
    </lineage>
</organism>
<dbReference type="FunFam" id="1.20.1250.20:FF:000172">
    <property type="entry name" value="MFS multidrug resistance transporter"/>
    <property type="match status" value="1"/>
</dbReference>
<evidence type="ECO:0000256" key="2">
    <source>
        <dbReference type="ARBA" id="ARBA00022448"/>
    </source>
</evidence>
<dbReference type="PROSITE" id="PS50850">
    <property type="entry name" value="MFS"/>
    <property type="match status" value="1"/>
</dbReference>
<evidence type="ECO:0000256" key="5">
    <source>
        <dbReference type="ARBA" id="ARBA00023136"/>
    </source>
</evidence>
<evidence type="ECO:0000313" key="9">
    <source>
        <dbReference type="EMBL" id="KIM70198.1"/>
    </source>
</evidence>
<reference evidence="10" key="2">
    <citation type="submission" date="2015-01" db="EMBL/GenBank/DDBJ databases">
        <title>Evolutionary Origins and Diversification of the Mycorrhizal Mutualists.</title>
        <authorList>
            <consortium name="DOE Joint Genome Institute"/>
            <consortium name="Mycorrhizal Genomics Consortium"/>
            <person name="Kohler A."/>
            <person name="Kuo A."/>
            <person name="Nagy L.G."/>
            <person name="Floudas D."/>
            <person name="Copeland A."/>
            <person name="Barry K.W."/>
            <person name="Cichocki N."/>
            <person name="Veneault-Fourrey C."/>
            <person name="LaButti K."/>
            <person name="Lindquist E.A."/>
            <person name="Lipzen A."/>
            <person name="Lundell T."/>
            <person name="Morin E."/>
            <person name="Murat C."/>
            <person name="Riley R."/>
            <person name="Ohm R."/>
            <person name="Sun H."/>
            <person name="Tunlid A."/>
            <person name="Henrissat B."/>
            <person name="Grigoriev I.V."/>
            <person name="Hibbett D.S."/>
            <person name="Martin F."/>
        </authorList>
    </citation>
    <scope>NUCLEOTIDE SEQUENCE [LARGE SCALE GENOMIC DNA]</scope>
    <source>
        <strain evidence="10">Foug A</strain>
    </source>
</reference>
<accession>A0A0C3A902</accession>
<keyword evidence="6" id="KW-0325">Glycoprotein</keyword>
<reference evidence="9 10" key="1">
    <citation type="submission" date="2014-04" db="EMBL/GenBank/DDBJ databases">
        <authorList>
            <consortium name="DOE Joint Genome Institute"/>
            <person name="Kuo A."/>
            <person name="Kohler A."/>
            <person name="Nagy L.G."/>
            <person name="Floudas D."/>
            <person name="Copeland A."/>
            <person name="Barry K.W."/>
            <person name="Cichocki N."/>
            <person name="Veneault-Fourrey C."/>
            <person name="LaButti K."/>
            <person name="Lindquist E.A."/>
            <person name="Lipzen A."/>
            <person name="Lundell T."/>
            <person name="Morin E."/>
            <person name="Murat C."/>
            <person name="Sun H."/>
            <person name="Tunlid A."/>
            <person name="Henrissat B."/>
            <person name="Grigoriev I.V."/>
            <person name="Hibbett D.S."/>
            <person name="Martin F."/>
            <person name="Nordberg H.P."/>
            <person name="Cantor M.N."/>
            <person name="Hua S.X."/>
        </authorList>
    </citation>
    <scope>NUCLEOTIDE SEQUENCE [LARGE SCALE GENOMIC DNA]</scope>
    <source>
        <strain evidence="9 10">Foug A</strain>
    </source>
</reference>
<proteinExistence type="predicted"/>
<feature type="non-terminal residue" evidence="9">
    <location>
        <position position="466"/>
    </location>
</feature>
<evidence type="ECO:0000256" key="1">
    <source>
        <dbReference type="ARBA" id="ARBA00004141"/>
    </source>
</evidence>
<dbReference type="GO" id="GO:0015137">
    <property type="term" value="F:citrate transmembrane transporter activity"/>
    <property type="evidence" value="ECO:0007669"/>
    <property type="project" value="UniProtKB-ARBA"/>
</dbReference>
<gene>
    <name evidence="9" type="ORF">SCLCIDRAFT_34893</name>
</gene>
<feature type="transmembrane region" description="Helical" evidence="7">
    <location>
        <begin position="138"/>
        <end position="157"/>
    </location>
</feature>
<feature type="non-terminal residue" evidence="9">
    <location>
        <position position="1"/>
    </location>
</feature>
<evidence type="ECO:0000256" key="7">
    <source>
        <dbReference type="SAM" id="Phobius"/>
    </source>
</evidence>
<dbReference type="GO" id="GO:0005886">
    <property type="term" value="C:plasma membrane"/>
    <property type="evidence" value="ECO:0007669"/>
    <property type="project" value="TreeGrafter"/>
</dbReference>
<feature type="transmembrane region" description="Helical" evidence="7">
    <location>
        <begin position="237"/>
        <end position="261"/>
    </location>
</feature>
<evidence type="ECO:0000256" key="3">
    <source>
        <dbReference type="ARBA" id="ARBA00022692"/>
    </source>
</evidence>
<keyword evidence="3 7" id="KW-0812">Transmembrane</keyword>
<comment type="subcellular location">
    <subcellularLocation>
        <location evidence="1">Membrane</location>
        <topology evidence="1">Multi-pass membrane protein</topology>
    </subcellularLocation>
</comment>
<sequence length="466" mass="50883">YSIYTLREKWAIVSMASFAALSGPFAANSYFPAIPILASDFHKSIELINLTVTVYLVFQAISPMFWGTLSDRVGRRPIFLACLLVLCLASIGLALIPTSAYWLLLLLRCIQAAGSASTVALGAGVIGDISTRAERGGFFGLFSVCPLFGPTVGPVIGGVLTQTLGWRSIFWLVAIGSAICLVFLLTFLPETLRRLVGNGSILPPKIYRPLIPLVGRERQGIASDRPPRPLLKNPLRILIYLDVLVLLLFNAIPYAIFYAFIATLSTLSKSTYPHLNETEIGLCYLAPGSATICGGYIHGKILDRDYRFLTEKLVQEREALTGASARSDDITSEENFPIEKVRMKRVPIQLFTCVACCASYGWCLHHKVNLAAPLVLQFIFSFAVIGILNSTQTLLIDLLPTQGSSVTACNNLIRCSFGAVCVSVIDLMIRAVGTGWTYTILAAIGLSVGPMIWLLEWLGPRSRARR</sequence>
<feature type="transmembrane region" description="Helical" evidence="7">
    <location>
        <begin position="435"/>
        <end position="458"/>
    </location>
</feature>
<dbReference type="HOGENOM" id="CLU_008455_8_4_1"/>
<dbReference type="AlphaFoldDB" id="A0A0C3A902"/>
<evidence type="ECO:0000259" key="8">
    <source>
        <dbReference type="PROSITE" id="PS50850"/>
    </source>
</evidence>
<feature type="transmembrane region" description="Helical" evidence="7">
    <location>
        <begin position="102"/>
        <end position="126"/>
    </location>
</feature>
<keyword evidence="10" id="KW-1185">Reference proteome</keyword>
<feature type="transmembrane region" description="Helical" evidence="7">
    <location>
        <begin position="169"/>
        <end position="188"/>
    </location>
</feature>
<dbReference type="PANTHER" id="PTHR23502:SF51">
    <property type="entry name" value="QUINIDINE RESISTANCE PROTEIN 1-RELATED"/>
    <property type="match status" value="1"/>
</dbReference>
<feature type="transmembrane region" description="Helical" evidence="7">
    <location>
        <begin position="281"/>
        <end position="299"/>
    </location>
</feature>
<dbReference type="InterPro" id="IPR011701">
    <property type="entry name" value="MFS"/>
</dbReference>
<dbReference type="GO" id="GO:0140115">
    <property type="term" value="P:export across plasma membrane"/>
    <property type="evidence" value="ECO:0007669"/>
    <property type="project" value="UniProtKB-ARBA"/>
</dbReference>
<dbReference type="Proteomes" id="UP000053989">
    <property type="component" value="Unassembled WGS sequence"/>
</dbReference>
<dbReference type="EMBL" id="KN822005">
    <property type="protein sequence ID" value="KIM70198.1"/>
    <property type="molecule type" value="Genomic_DNA"/>
</dbReference>
<dbReference type="InParanoid" id="A0A0C3A902"/>
<evidence type="ECO:0000313" key="10">
    <source>
        <dbReference type="Proteomes" id="UP000053989"/>
    </source>
</evidence>
<feature type="domain" description="Major facilitator superfamily (MFS) profile" evidence="8">
    <location>
        <begin position="12"/>
        <end position="460"/>
    </location>
</feature>
<keyword evidence="5 7" id="KW-0472">Membrane</keyword>
<dbReference type="Pfam" id="PF07690">
    <property type="entry name" value="MFS_1"/>
    <property type="match status" value="1"/>
</dbReference>
<keyword evidence="4 7" id="KW-1133">Transmembrane helix</keyword>
<feature type="transmembrane region" description="Helical" evidence="7">
    <location>
        <begin position="47"/>
        <end position="66"/>
    </location>
</feature>
<dbReference type="STRING" id="1036808.A0A0C3A902"/>
<dbReference type="FunFam" id="1.20.1720.10:FF:000009">
    <property type="entry name" value="MFS multidrug transporter"/>
    <property type="match status" value="1"/>
</dbReference>
<evidence type="ECO:0000256" key="4">
    <source>
        <dbReference type="ARBA" id="ARBA00022989"/>
    </source>
</evidence>
<feature type="transmembrane region" description="Helical" evidence="7">
    <location>
        <begin position="12"/>
        <end position="31"/>
    </location>
</feature>
<dbReference type="InterPro" id="IPR036259">
    <property type="entry name" value="MFS_trans_sf"/>
</dbReference>
<dbReference type="SUPFAM" id="SSF103473">
    <property type="entry name" value="MFS general substrate transporter"/>
    <property type="match status" value="1"/>
</dbReference>
<keyword evidence="2" id="KW-0813">Transport</keyword>
<protein>
    <recommendedName>
        <fullName evidence="8">Major facilitator superfamily (MFS) profile domain-containing protein</fullName>
    </recommendedName>
</protein>
<name>A0A0C3A902_9AGAM</name>
<evidence type="ECO:0000256" key="6">
    <source>
        <dbReference type="ARBA" id="ARBA00023180"/>
    </source>
</evidence>